<dbReference type="Pfam" id="PF04776">
    <property type="entry name" value="protein_MS5"/>
    <property type="match status" value="1"/>
</dbReference>
<comment type="caution">
    <text evidence="1">The sequence shown here is derived from an EMBL/GenBank/DDBJ whole genome shotgun (WGS) entry which is preliminary data.</text>
</comment>
<protein>
    <submittedName>
        <fullName evidence="1">Uncharacterized protein</fullName>
    </submittedName>
</protein>
<sequence length="312" mass="35605">MFVSKIVVRRNGDGPPQIIRKLKRLSAVASEAVYDDDYVDPAAEEGYKRQVRESDGFDVDECPLPDGGIRPYVFDDKYDYKLDVGLYGRLGLHCYNLEKGTNLKLIGINKYNSEWTGVYVKYITLEAMDTSNNSPCVFQTCVCKYISSEDASLLVQTELSRLRVPIGPRASPIGLERGFEESEVDEFYKGKMPSWLTQKDMAQFYELKESEVQEYEWLHLYAEFGFALKWITYGKALKSYLPLQINKVTIRTKENGQESPLKAKNAIFYISFKGNGDPSGMLVEYQAVVRRTMDGMPGHIRLEVDCLSYESN</sequence>
<evidence type="ECO:0000313" key="2">
    <source>
        <dbReference type="Proteomes" id="UP000467841"/>
    </source>
</evidence>
<dbReference type="InterPro" id="IPR006462">
    <property type="entry name" value="MS5"/>
</dbReference>
<dbReference type="AlphaFoldDB" id="A0A6D2HQV2"/>
<dbReference type="NCBIfam" id="TIGR01572">
    <property type="entry name" value="A_thl_para_3677"/>
    <property type="match status" value="1"/>
</dbReference>
<gene>
    <name evidence="1" type="ORF">MERR_LOCUS5923</name>
</gene>
<proteinExistence type="predicted"/>
<dbReference type="PANTHER" id="PTHR31260:SF32">
    <property type="match status" value="1"/>
</dbReference>
<dbReference type="PANTHER" id="PTHR31260">
    <property type="entry name" value="CYSTATIN/MONELLIN SUPERFAMILY PROTEIN"/>
    <property type="match status" value="1"/>
</dbReference>
<dbReference type="Proteomes" id="UP000467841">
    <property type="component" value="Unassembled WGS sequence"/>
</dbReference>
<dbReference type="EMBL" id="CACVBM020000410">
    <property type="protein sequence ID" value="CAA7018688.1"/>
    <property type="molecule type" value="Genomic_DNA"/>
</dbReference>
<reference evidence="1" key="1">
    <citation type="submission" date="2020-01" db="EMBL/GenBank/DDBJ databases">
        <authorList>
            <person name="Mishra B."/>
        </authorList>
    </citation>
    <scope>NUCLEOTIDE SEQUENCE [LARGE SCALE GENOMIC DNA]</scope>
</reference>
<accession>A0A6D2HQV2</accession>
<dbReference type="OrthoDB" id="1083148at2759"/>
<evidence type="ECO:0000313" key="1">
    <source>
        <dbReference type="EMBL" id="CAA7018688.1"/>
    </source>
</evidence>
<organism evidence="1 2">
    <name type="scientific">Microthlaspi erraticum</name>
    <dbReference type="NCBI Taxonomy" id="1685480"/>
    <lineage>
        <taxon>Eukaryota</taxon>
        <taxon>Viridiplantae</taxon>
        <taxon>Streptophyta</taxon>
        <taxon>Embryophyta</taxon>
        <taxon>Tracheophyta</taxon>
        <taxon>Spermatophyta</taxon>
        <taxon>Magnoliopsida</taxon>
        <taxon>eudicotyledons</taxon>
        <taxon>Gunneridae</taxon>
        <taxon>Pentapetalae</taxon>
        <taxon>rosids</taxon>
        <taxon>malvids</taxon>
        <taxon>Brassicales</taxon>
        <taxon>Brassicaceae</taxon>
        <taxon>Coluteocarpeae</taxon>
        <taxon>Microthlaspi</taxon>
    </lineage>
</organism>
<keyword evidence="2" id="KW-1185">Reference proteome</keyword>
<name>A0A6D2HQV2_9BRAS</name>